<sequence length="179" mass="18522">MSTPRHAGPVHGPGTTGDHARPPAPGGPNGAHGDAHGTAPADVPVTAPGAAPVTAPEPAEAPGGAHGTHGPRHADGASAPSAAPGPSDTLLPAAEREEFARRMHQAVKGFVDSPRHSVEEADALFEDVTRRIGAVLAERHRGLRGSWHGPDGREGTAETEELRNALRHYRDAAERLLRL</sequence>
<gene>
    <name evidence="2" type="ORF">ACFSJS_01435</name>
</gene>
<feature type="compositionally biased region" description="Low complexity" evidence="1">
    <location>
        <begin position="76"/>
        <end position="88"/>
    </location>
</feature>
<reference evidence="3" key="1">
    <citation type="journal article" date="2019" name="Int. J. Syst. Evol. Microbiol.">
        <title>The Global Catalogue of Microorganisms (GCM) 10K type strain sequencing project: providing services to taxonomists for standard genome sequencing and annotation.</title>
        <authorList>
            <consortium name="The Broad Institute Genomics Platform"/>
            <consortium name="The Broad Institute Genome Sequencing Center for Infectious Disease"/>
            <person name="Wu L."/>
            <person name="Ma J."/>
        </authorList>
    </citation>
    <scope>NUCLEOTIDE SEQUENCE [LARGE SCALE GENOMIC DNA]</scope>
    <source>
        <strain evidence="3">CGMCC 4.7455</strain>
    </source>
</reference>
<evidence type="ECO:0000256" key="1">
    <source>
        <dbReference type="SAM" id="MobiDB-lite"/>
    </source>
</evidence>
<dbReference type="RefSeq" id="WP_380895777.1">
    <property type="nucleotide sequence ID" value="NZ_JBHUFU010000001.1"/>
</dbReference>
<evidence type="ECO:0000313" key="2">
    <source>
        <dbReference type="EMBL" id="MFD1828325.1"/>
    </source>
</evidence>
<evidence type="ECO:0008006" key="4">
    <source>
        <dbReference type="Google" id="ProtNLM"/>
    </source>
</evidence>
<organism evidence="2 3">
    <name type="scientific">Streptomyces desertarenae</name>
    <dbReference type="NCBI Taxonomy" id="2666184"/>
    <lineage>
        <taxon>Bacteria</taxon>
        <taxon>Bacillati</taxon>
        <taxon>Actinomycetota</taxon>
        <taxon>Actinomycetes</taxon>
        <taxon>Kitasatosporales</taxon>
        <taxon>Streptomycetaceae</taxon>
        <taxon>Streptomyces</taxon>
    </lineage>
</organism>
<protein>
    <recommendedName>
        <fullName evidence="4">SAV-6107-like HEPN domain-containing protein</fullName>
    </recommendedName>
</protein>
<feature type="compositionally biased region" description="Low complexity" evidence="1">
    <location>
        <begin position="36"/>
        <end position="63"/>
    </location>
</feature>
<dbReference type="EMBL" id="JBHUFU010000001">
    <property type="protein sequence ID" value="MFD1828325.1"/>
    <property type="molecule type" value="Genomic_DNA"/>
</dbReference>
<accession>A0ABW4PEH0</accession>
<comment type="caution">
    <text evidence="2">The sequence shown here is derived from an EMBL/GenBank/DDBJ whole genome shotgun (WGS) entry which is preliminary data.</text>
</comment>
<feature type="region of interest" description="Disordered" evidence="1">
    <location>
        <begin position="1"/>
        <end position="93"/>
    </location>
</feature>
<dbReference type="Proteomes" id="UP001597365">
    <property type="component" value="Unassembled WGS sequence"/>
</dbReference>
<name>A0ABW4PEH0_9ACTN</name>
<proteinExistence type="predicted"/>
<evidence type="ECO:0000313" key="3">
    <source>
        <dbReference type="Proteomes" id="UP001597365"/>
    </source>
</evidence>
<keyword evidence="3" id="KW-1185">Reference proteome</keyword>